<sequence>MNTCERRARSAEVTSTGIGHKFVHPPPFHSSCSLKKGPLPLSLDSKFQMFAASSLIPTSHMVHNRKPLTGPLADMKCSLAPPHWKTHIMTDVKRRIKDCWALRVLPGPVSEARDNYRGQPAHISHPIAHNHELLHAVNRTTTVPGHFLSTTHRDHRLFDSSELTASYTGQGNPFPHRLTKSAAYSHLPAHKAPFSSSSYTRLPQRFVPVPSGAYTSEYRGNFTAPALPRPLPHQLHAQHVSA</sequence>
<dbReference type="EMBL" id="JBHFQA010000003">
    <property type="protein sequence ID" value="KAL2101122.1"/>
    <property type="molecule type" value="Genomic_DNA"/>
</dbReference>
<gene>
    <name evidence="1" type="ORF">ACEWY4_002883</name>
</gene>
<name>A0ABD1KPM6_9TELE</name>
<evidence type="ECO:0000313" key="2">
    <source>
        <dbReference type="Proteomes" id="UP001591681"/>
    </source>
</evidence>
<reference evidence="1 2" key="1">
    <citation type="submission" date="2024-09" db="EMBL/GenBank/DDBJ databases">
        <title>A chromosome-level genome assembly of Gray's grenadier anchovy, Coilia grayii.</title>
        <authorList>
            <person name="Fu Z."/>
        </authorList>
    </citation>
    <scope>NUCLEOTIDE SEQUENCE [LARGE SCALE GENOMIC DNA]</scope>
    <source>
        <strain evidence="1">G4</strain>
        <tissue evidence="1">Muscle</tissue>
    </source>
</reference>
<dbReference type="AlphaFoldDB" id="A0ABD1KPM6"/>
<accession>A0ABD1KPM6</accession>
<organism evidence="1 2">
    <name type="scientific">Coilia grayii</name>
    <name type="common">Gray's grenadier anchovy</name>
    <dbReference type="NCBI Taxonomy" id="363190"/>
    <lineage>
        <taxon>Eukaryota</taxon>
        <taxon>Metazoa</taxon>
        <taxon>Chordata</taxon>
        <taxon>Craniata</taxon>
        <taxon>Vertebrata</taxon>
        <taxon>Euteleostomi</taxon>
        <taxon>Actinopterygii</taxon>
        <taxon>Neopterygii</taxon>
        <taxon>Teleostei</taxon>
        <taxon>Clupei</taxon>
        <taxon>Clupeiformes</taxon>
        <taxon>Clupeoidei</taxon>
        <taxon>Engraulidae</taxon>
        <taxon>Coilinae</taxon>
        <taxon>Coilia</taxon>
    </lineage>
</organism>
<evidence type="ECO:0000313" key="1">
    <source>
        <dbReference type="EMBL" id="KAL2101122.1"/>
    </source>
</evidence>
<dbReference type="PANTHER" id="PTHR37404:SF1">
    <property type="entry name" value="HCG1796489"/>
    <property type="match status" value="1"/>
</dbReference>
<dbReference type="InterPro" id="IPR053347">
    <property type="entry name" value="Axonemal_MT_stabilizer"/>
</dbReference>
<dbReference type="Proteomes" id="UP001591681">
    <property type="component" value="Unassembled WGS sequence"/>
</dbReference>
<keyword evidence="2" id="KW-1185">Reference proteome</keyword>
<protein>
    <submittedName>
        <fullName evidence="1">Uncharacterized protein</fullName>
    </submittedName>
</protein>
<proteinExistence type="predicted"/>
<dbReference type="PANTHER" id="PTHR37404">
    <property type="entry name" value="HCG1796489"/>
    <property type="match status" value="1"/>
</dbReference>
<comment type="caution">
    <text evidence="1">The sequence shown here is derived from an EMBL/GenBank/DDBJ whole genome shotgun (WGS) entry which is preliminary data.</text>
</comment>